<evidence type="ECO:0000313" key="1">
    <source>
        <dbReference type="EMBL" id="KAJ7517430.1"/>
    </source>
</evidence>
<proteinExistence type="predicted"/>
<dbReference type="Proteomes" id="UP001162992">
    <property type="component" value="Chromosome 21"/>
</dbReference>
<protein>
    <submittedName>
        <fullName evidence="1">Uncharacterized protein</fullName>
    </submittedName>
</protein>
<reference evidence="2" key="1">
    <citation type="journal article" date="2024" name="Proc. Natl. Acad. Sci. U.S.A.">
        <title>Extraordinary preservation of gene collinearity over three hundred million years revealed in homosporous lycophytes.</title>
        <authorList>
            <person name="Li C."/>
            <person name="Wickell D."/>
            <person name="Kuo L.Y."/>
            <person name="Chen X."/>
            <person name="Nie B."/>
            <person name="Liao X."/>
            <person name="Peng D."/>
            <person name="Ji J."/>
            <person name="Jenkins J."/>
            <person name="Williams M."/>
            <person name="Shu S."/>
            <person name="Plott C."/>
            <person name="Barry K."/>
            <person name="Rajasekar S."/>
            <person name="Grimwood J."/>
            <person name="Han X."/>
            <person name="Sun S."/>
            <person name="Hou Z."/>
            <person name="He W."/>
            <person name="Dai G."/>
            <person name="Sun C."/>
            <person name="Schmutz J."/>
            <person name="Leebens-Mack J.H."/>
            <person name="Li F.W."/>
            <person name="Wang L."/>
        </authorList>
    </citation>
    <scope>NUCLEOTIDE SEQUENCE [LARGE SCALE GENOMIC DNA]</scope>
    <source>
        <strain evidence="2">cv. PW_Plant_1</strain>
    </source>
</reference>
<dbReference type="EMBL" id="CM055112">
    <property type="protein sequence ID" value="KAJ7517430.1"/>
    <property type="molecule type" value="Genomic_DNA"/>
</dbReference>
<sequence>MLGDEHDQDADLSLELCLGRPEGFGQSRRGGEHHKVSVKDRVVGECRSGRHGYNDGKEMIMAGDDTVGAQIELGLDNHRTDGGALIEEVDPRDVPERLWNMSLKTAASVELPVAGYVPAYSSASLLRELSSDEAECLSNAHVGGQWKNAVYQQHVVDQPQKNELHVQKRQAARKKRKTLTVEQNFQELQSPKSRPFLRSSTHSESSLYTQKSVEQDNVLDYQKEGACEALLERTNSEASIKIEREQPIIPQEERASSHENTHLALQRERDTTATDKELMFGFGTIEDNESNLPRQSSTSDRKALQLVEQQNELETAQWTKKFHELRKMTSPNTPTITEMKIPALDMISDLPLDTSQTNYRNADQNDILITKAETSVIKSKKASASDKGLKSKEPKSMKDQRSTRDKTTDSTIIRLEAEVAIATALSQSLPTASFIPMPFAFPPHASNIGGFSYPPVPYFMPYVVAQPLGIQGESPFTSYQFFMPPGSTPFQMATLEKTAGIGTPVLQPNPVRHPPIFITKQRKSPHRSQKKEQKYLRGGATLLPTKPLTLCVPSEPPLPGPIFSESKGRNWLDHANSNALSGTSSGIQEEVATSGQSSSSSGIYQSAHGETVESYPITEMNVQATKGHGLETTTETAAHTGLPSNDGPLVSTTANGKTINGVLYAYSKGEVKIRCKCHGKCMNAGEFVVHAGGVDDPHPERSILVNSLTN</sequence>
<name>A0ACC2AJ06_DIPCM</name>
<organism evidence="1 2">
    <name type="scientific">Diphasiastrum complanatum</name>
    <name type="common">Issler's clubmoss</name>
    <name type="synonym">Lycopodium complanatum</name>
    <dbReference type="NCBI Taxonomy" id="34168"/>
    <lineage>
        <taxon>Eukaryota</taxon>
        <taxon>Viridiplantae</taxon>
        <taxon>Streptophyta</taxon>
        <taxon>Embryophyta</taxon>
        <taxon>Tracheophyta</taxon>
        <taxon>Lycopodiopsida</taxon>
        <taxon>Lycopodiales</taxon>
        <taxon>Lycopodiaceae</taxon>
        <taxon>Lycopodioideae</taxon>
        <taxon>Diphasiastrum</taxon>
    </lineage>
</organism>
<gene>
    <name evidence="1" type="ORF">O6H91_21G024100</name>
</gene>
<comment type="caution">
    <text evidence="1">The sequence shown here is derived from an EMBL/GenBank/DDBJ whole genome shotgun (WGS) entry which is preliminary data.</text>
</comment>
<accession>A0ACC2AJ06</accession>
<evidence type="ECO:0000313" key="2">
    <source>
        <dbReference type="Proteomes" id="UP001162992"/>
    </source>
</evidence>
<keyword evidence="2" id="KW-1185">Reference proteome</keyword>